<dbReference type="AlphaFoldDB" id="A0A2U1MST2"/>
<dbReference type="EMBL" id="PKPP01004452">
    <property type="protein sequence ID" value="PWA64292.1"/>
    <property type="molecule type" value="Genomic_DNA"/>
</dbReference>
<proteinExistence type="predicted"/>
<evidence type="ECO:0008006" key="4">
    <source>
        <dbReference type="Google" id="ProtNLM"/>
    </source>
</evidence>
<gene>
    <name evidence="2" type="ORF">CTI12_AA345630</name>
</gene>
<feature type="compositionally biased region" description="Polar residues" evidence="1">
    <location>
        <begin position="368"/>
        <end position="386"/>
    </location>
</feature>
<keyword evidence="3" id="KW-1185">Reference proteome</keyword>
<dbReference type="Proteomes" id="UP000245207">
    <property type="component" value="Unassembled WGS sequence"/>
</dbReference>
<feature type="compositionally biased region" description="Polar residues" evidence="1">
    <location>
        <begin position="212"/>
        <end position="225"/>
    </location>
</feature>
<feature type="compositionally biased region" description="Polar residues" evidence="1">
    <location>
        <begin position="257"/>
        <end position="278"/>
    </location>
</feature>
<organism evidence="2 3">
    <name type="scientific">Artemisia annua</name>
    <name type="common">Sweet wormwood</name>
    <dbReference type="NCBI Taxonomy" id="35608"/>
    <lineage>
        <taxon>Eukaryota</taxon>
        <taxon>Viridiplantae</taxon>
        <taxon>Streptophyta</taxon>
        <taxon>Embryophyta</taxon>
        <taxon>Tracheophyta</taxon>
        <taxon>Spermatophyta</taxon>
        <taxon>Magnoliopsida</taxon>
        <taxon>eudicotyledons</taxon>
        <taxon>Gunneridae</taxon>
        <taxon>Pentapetalae</taxon>
        <taxon>asterids</taxon>
        <taxon>campanulids</taxon>
        <taxon>Asterales</taxon>
        <taxon>Asteraceae</taxon>
        <taxon>Asteroideae</taxon>
        <taxon>Anthemideae</taxon>
        <taxon>Artemisiinae</taxon>
        <taxon>Artemisia</taxon>
    </lineage>
</organism>
<feature type="compositionally biased region" description="Polar residues" evidence="1">
    <location>
        <begin position="326"/>
        <end position="341"/>
    </location>
</feature>
<dbReference type="PANTHER" id="PTHR45786">
    <property type="entry name" value="DNA BINDING PROTEIN-LIKE"/>
    <property type="match status" value="1"/>
</dbReference>
<feature type="compositionally biased region" description="Basic and acidic residues" evidence="1">
    <location>
        <begin position="171"/>
        <end position="190"/>
    </location>
</feature>
<sequence length="623" mass="69309">MYPSNKDDHGMYKYCLGFSDYLGLNMVCTYCQSFVIELVPCTPTVLPHCWPIWVFGCTTQIPLGYQIKEKAKTTHRSFLIVWLCDLSNMISVPFACIGSSPLEEIAVRAYRDKSSAVHAVEGQSTCGNAPIAPACLQCSAASLQIGGYIVSCFFLRHHNIATDPTLGSPPHMRENRREAKTTTTTSERRLRQQRLATRSNICVERSCAAKNQDTSASTLQTNQERMVNPPANVHEDRAKATRPGASSTKRAKRQRSVTEPTISVGESSAATNEDTSASALQTNQECMVNPPADVHADRAKATRPGTSSTKRAKRQRSVTKPAISVGESSAATDEEQPSNAVTHVHENHPKATRSGGTSTRRVRKHQSTSRSTFCVGESSGNTNQSASPVYEDLGDCTYTCRYCKAAFWYGERIKGNHSYSRQPQYHLCCKDGKVLMQPEPDPPEYIKNLLGDPNFIHNVRAYNQMFGMTSFGATIDSTINRGRGPYVFKVSGQIYHYIGSLCPTGDDDPCFLQLYVYDTQNEVQNRMNHFKVSQVTYKMQMHQKHGQASSHEPFKHTLNPCTHKPLAPKTPHLCHYLPAHSQVQTRPLHMLVSSPIPPHQSTTPNIDQWLKISPLAPSKDQWL</sequence>
<reference evidence="2 3" key="1">
    <citation type="journal article" date="2018" name="Mol. Plant">
        <title>The genome of Artemisia annua provides insight into the evolution of Asteraceae family and artemisinin biosynthesis.</title>
        <authorList>
            <person name="Shen Q."/>
            <person name="Zhang L."/>
            <person name="Liao Z."/>
            <person name="Wang S."/>
            <person name="Yan T."/>
            <person name="Shi P."/>
            <person name="Liu M."/>
            <person name="Fu X."/>
            <person name="Pan Q."/>
            <person name="Wang Y."/>
            <person name="Lv Z."/>
            <person name="Lu X."/>
            <person name="Zhang F."/>
            <person name="Jiang W."/>
            <person name="Ma Y."/>
            <person name="Chen M."/>
            <person name="Hao X."/>
            <person name="Li L."/>
            <person name="Tang Y."/>
            <person name="Lv G."/>
            <person name="Zhou Y."/>
            <person name="Sun X."/>
            <person name="Brodelius P.E."/>
            <person name="Rose J.K.C."/>
            <person name="Tang K."/>
        </authorList>
    </citation>
    <scope>NUCLEOTIDE SEQUENCE [LARGE SCALE GENOMIC DNA]</scope>
    <source>
        <strain evidence="3">cv. Huhao1</strain>
        <tissue evidence="2">Leaf</tissue>
    </source>
</reference>
<dbReference type="OrthoDB" id="1928976at2759"/>
<dbReference type="STRING" id="35608.A0A2U1MST2"/>
<evidence type="ECO:0000256" key="1">
    <source>
        <dbReference type="SAM" id="MobiDB-lite"/>
    </source>
</evidence>
<feature type="region of interest" description="Disordered" evidence="1">
    <location>
        <begin position="163"/>
        <end position="195"/>
    </location>
</feature>
<evidence type="ECO:0000313" key="2">
    <source>
        <dbReference type="EMBL" id="PWA64292.1"/>
    </source>
</evidence>
<feature type="region of interest" description="Disordered" evidence="1">
    <location>
        <begin position="293"/>
        <end position="386"/>
    </location>
</feature>
<accession>A0A2U1MST2</accession>
<name>A0A2U1MST2_ARTAN</name>
<dbReference type="PANTHER" id="PTHR45786:SF74">
    <property type="entry name" value="ATP-DEPENDENT DNA HELICASE"/>
    <property type="match status" value="1"/>
</dbReference>
<evidence type="ECO:0000313" key="3">
    <source>
        <dbReference type="Proteomes" id="UP000245207"/>
    </source>
</evidence>
<comment type="caution">
    <text evidence="2">The sequence shown here is derived from an EMBL/GenBank/DDBJ whole genome shotgun (WGS) entry which is preliminary data.</text>
</comment>
<feature type="region of interest" description="Disordered" evidence="1">
    <location>
        <begin position="212"/>
        <end position="278"/>
    </location>
</feature>
<protein>
    <recommendedName>
        <fullName evidence="4">Helitron helicase-like domain-containing protein</fullName>
    </recommendedName>
</protein>